<organism evidence="2 3">
    <name type="scientific">Mucor lusitanicus CBS 277.49</name>
    <dbReference type="NCBI Taxonomy" id="747725"/>
    <lineage>
        <taxon>Eukaryota</taxon>
        <taxon>Fungi</taxon>
        <taxon>Fungi incertae sedis</taxon>
        <taxon>Mucoromycota</taxon>
        <taxon>Mucoromycotina</taxon>
        <taxon>Mucoromycetes</taxon>
        <taxon>Mucorales</taxon>
        <taxon>Mucorineae</taxon>
        <taxon>Mucoraceae</taxon>
        <taxon>Mucor</taxon>
    </lineage>
</organism>
<keyword evidence="3" id="KW-1185">Reference proteome</keyword>
<dbReference type="EMBL" id="AMYB01000008">
    <property type="protein sequence ID" value="OAC99309.1"/>
    <property type="molecule type" value="Genomic_DNA"/>
</dbReference>
<name>A0A162Q632_MUCCL</name>
<dbReference type="VEuPathDB" id="FungiDB:MUCCIDRAFT_114493"/>
<accession>A0A162Q632</accession>
<evidence type="ECO:0000256" key="1">
    <source>
        <dbReference type="SAM" id="MobiDB-lite"/>
    </source>
</evidence>
<evidence type="ECO:0000313" key="3">
    <source>
        <dbReference type="Proteomes" id="UP000077051"/>
    </source>
</evidence>
<feature type="region of interest" description="Disordered" evidence="1">
    <location>
        <begin position="45"/>
        <end position="88"/>
    </location>
</feature>
<protein>
    <submittedName>
        <fullName evidence="2">Uncharacterized protein</fullName>
    </submittedName>
</protein>
<feature type="compositionally biased region" description="Low complexity" evidence="1">
    <location>
        <begin position="55"/>
        <end position="87"/>
    </location>
</feature>
<sequence>MEREDRIQCITPSPSLSPNHLPVPGKRSSCLPVKKDIMYSNRTPLSSYTNESFGSETSLQPSSPESSFASPAYSFTSPASSCSTLSSDDAGCYAVSTSSQAEQDSVNADPNMTVQQYVNVMSSLLSSIADDTTDSASPSTSKCQSQRLT</sequence>
<feature type="compositionally biased region" description="Polar residues" evidence="1">
    <location>
        <begin position="45"/>
        <end position="54"/>
    </location>
</feature>
<dbReference type="Proteomes" id="UP000077051">
    <property type="component" value="Unassembled WGS sequence"/>
</dbReference>
<dbReference type="AlphaFoldDB" id="A0A162Q632"/>
<comment type="caution">
    <text evidence="2">The sequence shown here is derived from an EMBL/GenBank/DDBJ whole genome shotgun (WGS) entry which is preliminary data.</text>
</comment>
<feature type="region of interest" description="Disordered" evidence="1">
    <location>
        <begin position="129"/>
        <end position="149"/>
    </location>
</feature>
<gene>
    <name evidence="2" type="ORF">MUCCIDRAFT_114493</name>
</gene>
<feature type="compositionally biased region" description="Low complexity" evidence="1">
    <location>
        <begin position="129"/>
        <end position="141"/>
    </location>
</feature>
<evidence type="ECO:0000313" key="2">
    <source>
        <dbReference type="EMBL" id="OAC99309.1"/>
    </source>
</evidence>
<proteinExistence type="predicted"/>
<feature type="region of interest" description="Disordered" evidence="1">
    <location>
        <begin position="1"/>
        <end position="27"/>
    </location>
</feature>
<reference evidence="2 3" key="1">
    <citation type="submission" date="2015-06" db="EMBL/GenBank/DDBJ databases">
        <title>Expansion of signal transduction pathways in fungi by whole-genome duplication.</title>
        <authorList>
            <consortium name="DOE Joint Genome Institute"/>
            <person name="Corrochano L.M."/>
            <person name="Kuo A."/>
            <person name="Marcet-Houben M."/>
            <person name="Polaino S."/>
            <person name="Salamov A."/>
            <person name="Villalobos J.M."/>
            <person name="Alvarez M.I."/>
            <person name="Avalos J."/>
            <person name="Benito E.P."/>
            <person name="Benoit I."/>
            <person name="Burger G."/>
            <person name="Camino L.P."/>
            <person name="Canovas D."/>
            <person name="Cerda-Olmedo E."/>
            <person name="Cheng J.-F."/>
            <person name="Dominguez A."/>
            <person name="Elias M."/>
            <person name="Eslava A.P."/>
            <person name="Glaser F."/>
            <person name="Grimwood J."/>
            <person name="Gutierrez G."/>
            <person name="Heitman J."/>
            <person name="Henrissat B."/>
            <person name="Iturriaga E.A."/>
            <person name="Lang B.F."/>
            <person name="Lavin J.L."/>
            <person name="Lee S."/>
            <person name="Li W."/>
            <person name="Lindquist E."/>
            <person name="Lopez-Garcia S."/>
            <person name="Luque E.M."/>
            <person name="Marcos A.T."/>
            <person name="Martin J."/>
            <person name="Mccluskey K."/>
            <person name="Medina H.R."/>
            <person name="Miralles-Duran A."/>
            <person name="Miyazaki A."/>
            <person name="Munoz-Torres E."/>
            <person name="Oguiza J.A."/>
            <person name="Ohm R."/>
            <person name="Olmedo M."/>
            <person name="Orejas M."/>
            <person name="Ortiz-Castellanos L."/>
            <person name="Pisabarro A.G."/>
            <person name="Rodriguez-Romero J."/>
            <person name="Ruiz-Herrera J."/>
            <person name="Ruiz-Vazquez R."/>
            <person name="Sanz C."/>
            <person name="Schackwitz W."/>
            <person name="Schmutz J."/>
            <person name="Shahriari M."/>
            <person name="Shelest E."/>
            <person name="Silva-Franco F."/>
            <person name="Soanes D."/>
            <person name="Syed K."/>
            <person name="Tagua V.G."/>
            <person name="Talbot N.J."/>
            <person name="Thon M."/>
            <person name="De Vries R.P."/>
            <person name="Wiebenga A."/>
            <person name="Yadav J.S."/>
            <person name="Braun E.L."/>
            <person name="Baker S."/>
            <person name="Garre V."/>
            <person name="Horwitz B."/>
            <person name="Torres-Martinez S."/>
            <person name="Idnurm A."/>
            <person name="Herrera-Estrella A."/>
            <person name="Gabaldon T."/>
            <person name="Grigoriev I.V."/>
        </authorList>
    </citation>
    <scope>NUCLEOTIDE SEQUENCE [LARGE SCALE GENOMIC DNA]</scope>
    <source>
        <strain evidence="2 3">CBS 277.49</strain>
    </source>
</reference>